<dbReference type="EMBL" id="JBEOZY010000007">
    <property type="protein sequence ID" value="MER6165014.1"/>
    <property type="molecule type" value="Genomic_DNA"/>
</dbReference>
<protein>
    <submittedName>
        <fullName evidence="1">Uncharacterized protein</fullName>
    </submittedName>
</protein>
<dbReference type="RefSeq" id="WP_352146884.1">
    <property type="nucleotide sequence ID" value="NZ_JBEOZY010000007.1"/>
</dbReference>
<evidence type="ECO:0000313" key="1">
    <source>
        <dbReference type="EMBL" id="MER6165014.1"/>
    </source>
</evidence>
<name>A0ABV1SUJ1_9ACTN</name>
<evidence type="ECO:0000313" key="2">
    <source>
        <dbReference type="Proteomes" id="UP001496720"/>
    </source>
</evidence>
<dbReference type="Proteomes" id="UP001496720">
    <property type="component" value="Unassembled WGS sequence"/>
</dbReference>
<organism evidence="1 2">
    <name type="scientific">Streptomyces violaceorubidus</name>
    <dbReference type="NCBI Taxonomy" id="284042"/>
    <lineage>
        <taxon>Bacteria</taxon>
        <taxon>Bacillati</taxon>
        <taxon>Actinomycetota</taxon>
        <taxon>Actinomycetes</taxon>
        <taxon>Kitasatosporales</taxon>
        <taxon>Streptomycetaceae</taxon>
        <taxon>Streptomyces</taxon>
    </lineage>
</organism>
<accession>A0ABV1SUJ1</accession>
<reference evidence="1 2" key="1">
    <citation type="submission" date="2024-06" db="EMBL/GenBank/DDBJ databases">
        <title>The Natural Products Discovery Center: Release of the First 8490 Sequenced Strains for Exploring Actinobacteria Biosynthetic Diversity.</title>
        <authorList>
            <person name="Kalkreuter E."/>
            <person name="Kautsar S.A."/>
            <person name="Yang D."/>
            <person name="Bader C.D."/>
            <person name="Teijaro C.N."/>
            <person name="Fluegel L."/>
            <person name="Davis C.M."/>
            <person name="Simpson J.R."/>
            <person name="Lauterbach L."/>
            <person name="Steele A.D."/>
            <person name="Gui C."/>
            <person name="Meng S."/>
            <person name="Li G."/>
            <person name="Viehrig K."/>
            <person name="Ye F."/>
            <person name="Su P."/>
            <person name="Kiefer A.F."/>
            <person name="Nichols A."/>
            <person name="Cepeda A.J."/>
            <person name="Yan W."/>
            <person name="Fan B."/>
            <person name="Jiang Y."/>
            <person name="Adhikari A."/>
            <person name="Zheng C.-J."/>
            <person name="Schuster L."/>
            <person name="Cowan T.M."/>
            <person name="Smanski M.J."/>
            <person name="Chevrette M.G."/>
            <person name="De Carvalho L.P.S."/>
            <person name="Shen B."/>
        </authorList>
    </citation>
    <scope>NUCLEOTIDE SEQUENCE [LARGE SCALE GENOMIC DNA]</scope>
    <source>
        <strain evidence="1 2">NPDC001615</strain>
    </source>
</reference>
<keyword evidence="2" id="KW-1185">Reference proteome</keyword>
<gene>
    <name evidence="1" type="ORF">ABT188_10635</name>
</gene>
<proteinExistence type="predicted"/>
<sequence length="58" mass="5997">MLNQEMGTYDETVDDAVAASVGRSRMADGRRINLTVEALAEAVGAGGGDITWSVAEPA</sequence>
<comment type="caution">
    <text evidence="1">The sequence shown here is derived from an EMBL/GenBank/DDBJ whole genome shotgun (WGS) entry which is preliminary data.</text>
</comment>